<evidence type="ECO:0000313" key="14">
    <source>
        <dbReference type="Proteomes" id="UP000182800"/>
    </source>
</evidence>
<evidence type="ECO:0000256" key="1">
    <source>
        <dbReference type="ARBA" id="ARBA00004496"/>
    </source>
</evidence>
<dbReference type="GO" id="GO:0005524">
    <property type="term" value="F:ATP binding"/>
    <property type="evidence" value="ECO:0007669"/>
    <property type="project" value="UniProtKB-KW"/>
</dbReference>
<gene>
    <name evidence="11" type="primary">yscN</name>
    <name evidence="12" type="ORF">GA0071312_3357</name>
    <name evidence="11" type="ORF">HLUCCO17_06020</name>
</gene>
<dbReference type="PANTHER" id="PTHR15184:SF9">
    <property type="entry name" value="SPI-1 TYPE 3 SECRETION SYSTEM ATPASE"/>
    <property type="match status" value="1"/>
</dbReference>
<dbReference type="EMBL" id="LJSX01000007">
    <property type="protein sequence ID" value="KPQ11459.1"/>
    <property type="molecule type" value="Genomic_DNA"/>
</dbReference>
<evidence type="ECO:0000256" key="5">
    <source>
        <dbReference type="ARBA" id="ARBA00022840"/>
    </source>
</evidence>
<evidence type="ECO:0000256" key="2">
    <source>
        <dbReference type="ARBA" id="ARBA00022448"/>
    </source>
</evidence>
<comment type="catalytic activity">
    <reaction evidence="8">
        <text>ATP + H2O + cellular proteinSide 1 = ADP + phosphate + cellular proteinSide 2.</text>
        <dbReference type="EC" id="7.4.2.8"/>
    </reaction>
</comment>
<comment type="subcellular location">
    <subcellularLocation>
        <location evidence="1">Cytoplasm</location>
    </subcellularLocation>
</comment>
<dbReference type="Pfam" id="PF02874">
    <property type="entry name" value="ATP-synt_ab_N"/>
    <property type="match status" value="1"/>
</dbReference>
<protein>
    <submittedName>
        <fullName evidence="11">Type 3a secretion system ATPase YscN</fullName>
    </submittedName>
    <submittedName>
        <fullName evidence="12">Type III secretion system ATPase, FliI/YscN</fullName>
    </submittedName>
</protein>
<dbReference type="Pfam" id="PF18269">
    <property type="entry name" value="T3SS_ATPase_C"/>
    <property type="match status" value="1"/>
</dbReference>
<evidence type="ECO:0000256" key="7">
    <source>
        <dbReference type="ARBA" id="ARBA00022967"/>
    </source>
</evidence>
<dbReference type="InterPro" id="IPR020003">
    <property type="entry name" value="ATPase_a/bsu_AS"/>
</dbReference>
<feature type="compositionally biased region" description="Basic and acidic residues" evidence="9">
    <location>
        <begin position="10"/>
        <end position="22"/>
    </location>
</feature>
<evidence type="ECO:0000259" key="10">
    <source>
        <dbReference type="SMART" id="SM00382"/>
    </source>
</evidence>
<dbReference type="RefSeq" id="WP_083204641.1">
    <property type="nucleotide sequence ID" value="NZ_FMBM01000002.1"/>
</dbReference>
<organism evidence="11 13">
    <name type="scientific">Saliniramus fredricksonii</name>
    <dbReference type="NCBI Taxonomy" id="1653334"/>
    <lineage>
        <taxon>Bacteria</taxon>
        <taxon>Pseudomonadati</taxon>
        <taxon>Pseudomonadota</taxon>
        <taxon>Alphaproteobacteria</taxon>
        <taxon>Hyphomicrobiales</taxon>
        <taxon>Salinarimonadaceae</taxon>
        <taxon>Saliniramus</taxon>
    </lineage>
</organism>
<evidence type="ECO:0000256" key="3">
    <source>
        <dbReference type="ARBA" id="ARBA00022490"/>
    </source>
</evidence>
<keyword evidence="4" id="KW-0547">Nucleotide-binding</keyword>
<dbReference type="PROSITE" id="PS00152">
    <property type="entry name" value="ATPASE_ALPHA_BETA"/>
    <property type="match status" value="1"/>
</dbReference>
<dbReference type="STRING" id="1653334.GA0071312_3357"/>
<feature type="region of interest" description="Disordered" evidence="9">
    <location>
        <begin position="1"/>
        <end position="45"/>
    </location>
</feature>
<dbReference type="InterPro" id="IPR005714">
    <property type="entry name" value="ATPase_T3SS_FliI/YscN"/>
</dbReference>
<dbReference type="InterPro" id="IPR004100">
    <property type="entry name" value="ATPase_F1/V1/A1_a/bsu_N"/>
</dbReference>
<evidence type="ECO:0000313" key="13">
    <source>
        <dbReference type="Proteomes" id="UP000050497"/>
    </source>
</evidence>
<sequence length="488" mass="52655">MDQTSAPPKSPRDVDAQRREPAQKPAAAKTGSQQPERRNADRQTGFAGKLAKLQRIVGGIDTRRSSGRLLAVTGPLIRAELPGAEVGELCELRDPDTSETRFAEVVGLDNATAFLAPYGGTSGLSLRTEVVGLRRPPTVTCGDHLLGTVIDALGNFMDWGDASEPPRPGPEAERRPISAQAPDPMTRQPIRTPMEIGIRSIDSLLTMGVGQRMGIFGTAGGGKSTLMSEIVMRCEADVTVVALVGERGREVNDFLEHALSKESRARSVIVAATSDRPSVERMQASLTATAVAEHFRDRGMKVLLFVDTVTRLARALREIGLSAGEPPGRRGFPPSVYSTLPLLVERAGPAAVGSITAFYTVLVEGDMSSDPVAEEVKSLLDGHIILSEKLAAQVHYPAIDVMVSKSRLFNDVATPEHRAAAEKMRELYARYQELELLIQVGEYKQGTDALNDEAVAKIEMIKAHLKQKPGEIAKFADTIARLREITGV</sequence>
<dbReference type="Proteomes" id="UP000050497">
    <property type="component" value="Unassembled WGS sequence"/>
</dbReference>
<dbReference type="OrthoDB" id="9801639at2"/>
<comment type="caution">
    <text evidence="11">The sequence shown here is derived from an EMBL/GenBank/DDBJ whole genome shotgun (WGS) entry which is preliminary data.</text>
</comment>
<evidence type="ECO:0000313" key="11">
    <source>
        <dbReference type="EMBL" id="KPQ11459.1"/>
    </source>
</evidence>
<keyword evidence="7" id="KW-1278">Translocase</keyword>
<dbReference type="InterPro" id="IPR027417">
    <property type="entry name" value="P-loop_NTPase"/>
</dbReference>
<dbReference type="Proteomes" id="UP000182800">
    <property type="component" value="Unassembled WGS sequence"/>
</dbReference>
<dbReference type="PATRIC" id="fig|1653334.4.peg.2274"/>
<dbReference type="GO" id="GO:0008564">
    <property type="term" value="F:protein-exporting ATPase activity"/>
    <property type="evidence" value="ECO:0007669"/>
    <property type="project" value="UniProtKB-EC"/>
</dbReference>
<dbReference type="SUPFAM" id="SSF52540">
    <property type="entry name" value="P-loop containing nucleoside triphosphate hydrolases"/>
    <property type="match status" value="1"/>
</dbReference>
<dbReference type="InterPro" id="IPR003593">
    <property type="entry name" value="AAA+_ATPase"/>
</dbReference>
<reference evidence="11 13" key="1">
    <citation type="submission" date="2015-09" db="EMBL/GenBank/DDBJ databases">
        <title>Identification and resolution of microdiversity through metagenomic sequencing of parallel consortia.</title>
        <authorList>
            <person name="Nelson W.C."/>
            <person name="Romine M.F."/>
            <person name="Lindemann S.R."/>
        </authorList>
    </citation>
    <scope>NUCLEOTIDE SEQUENCE [LARGE SCALE GENOMIC DNA]</scope>
    <source>
        <strain evidence="11">HL-109</strain>
    </source>
</reference>
<dbReference type="InterPro" id="IPR040627">
    <property type="entry name" value="T3SS_ATPase_C"/>
</dbReference>
<proteinExistence type="predicted"/>
<dbReference type="FunFam" id="3.40.50.12240:FF:000002">
    <property type="entry name" value="Flagellum-specific ATP synthase FliI"/>
    <property type="match status" value="1"/>
</dbReference>
<dbReference type="InterPro" id="IPR050053">
    <property type="entry name" value="ATPase_alpha/beta_chains"/>
</dbReference>
<keyword evidence="3" id="KW-0963">Cytoplasm</keyword>
<accession>A0A0P7X8H7</accession>
<keyword evidence="14" id="KW-1185">Reference proteome</keyword>
<evidence type="ECO:0000313" key="12">
    <source>
        <dbReference type="EMBL" id="SCC82366.1"/>
    </source>
</evidence>
<reference evidence="12 14" key="2">
    <citation type="submission" date="2016-08" db="EMBL/GenBank/DDBJ databases">
        <authorList>
            <person name="Varghese N."/>
            <person name="Submissions Spin"/>
        </authorList>
    </citation>
    <scope>NUCLEOTIDE SEQUENCE [LARGE SCALE GENOMIC DNA]</scope>
    <source>
        <strain evidence="12 14">HL-109</strain>
    </source>
</reference>
<feature type="domain" description="AAA+ ATPase" evidence="10">
    <location>
        <begin position="209"/>
        <end position="390"/>
    </location>
</feature>
<keyword evidence="5" id="KW-0067">ATP-binding</keyword>
<dbReference type="CDD" id="cd18117">
    <property type="entry name" value="ATP-synt_flagellum-secretory_path_III_N"/>
    <property type="match status" value="1"/>
</dbReference>
<dbReference type="InterPro" id="IPR000194">
    <property type="entry name" value="ATPase_F1/V1/A1_a/bsu_nucl-bd"/>
</dbReference>
<dbReference type="GO" id="GO:0046933">
    <property type="term" value="F:proton-transporting ATP synthase activity, rotational mechanism"/>
    <property type="evidence" value="ECO:0007669"/>
    <property type="project" value="TreeGrafter"/>
</dbReference>
<dbReference type="GO" id="GO:0005737">
    <property type="term" value="C:cytoplasm"/>
    <property type="evidence" value="ECO:0007669"/>
    <property type="project" value="UniProtKB-SubCell"/>
</dbReference>
<dbReference type="AlphaFoldDB" id="A0A0P7X8H7"/>
<name>A0A0P7X8H7_9HYPH</name>
<dbReference type="GO" id="GO:0030257">
    <property type="term" value="C:type III protein secretion system complex"/>
    <property type="evidence" value="ECO:0007669"/>
    <property type="project" value="InterPro"/>
</dbReference>
<dbReference type="GO" id="GO:0030254">
    <property type="term" value="P:protein secretion by the type III secretion system"/>
    <property type="evidence" value="ECO:0007669"/>
    <property type="project" value="InterPro"/>
</dbReference>
<dbReference type="Gene3D" id="3.40.50.12240">
    <property type="match status" value="1"/>
</dbReference>
<dbReference type="Pfam" id="PF00006">
    <property type="entry name" value="ATP-synt_ab"/>
    <property type="match status" value="1"/>
</dbReference>
<keyword evidence="6" id="KW-0653">Protein transport</keyword>
<dbReference type="EMBL" id="FMBM01000002">
    <property type="protein sequence ID" value="SCC82366.1"/>
    <property type="molecule type" value="Genomic_DNA"/>
</dbReference>
<dbReference type="NCBIfam" id="TIGR01026">
    <property type="entry name" value="fliI_yscN"/>
    <property type="match status" value="1"/>
</dbReference>
<evidence type="ECO:0000256" key="4">
    <source>
        <dbReference type="ARBA" id="ARBA00022741"/>
    </source>
</evidence>
<dbReference type="CDD" id="cd01136">
    <property type="entry name" value="ATPase_flagellum-secretory_path_III"/>
    <property type="match status" value="1"/>
</dbReference>
<keyword evidence="2" id="KW-0813">Transport</keyword>
<dbReference type="SMART" id="SM00382">
    <property type="entry name" value="AAA"/>
    <property type="match status" value="1"/>
</dbReference>
<evidence type="ECO:0000256" key="8">
    <source>
        <dbReference type="ARBA" id="ARBA00034006"/>
    </source>
</evidence>
<evidence type="ECO:0000256" key="9">
    <source>
        <dbReference type="SAM" id="MobiDB-lite"/>
    </source>
</evidence>
<feature type="region of interest" description="Disordered" evidence="9">
    <location>
        <begin position="159"/>
        <end position="189"/>
    </location>
</feature>
<dbReference type="PANTHER" id="PTHR15184">
    <property type="entry name" value="ATP SYNTHASE"/>
    <property type="match status" value="1"/>
</dbReference>
<dbReference type="GO" id="GO:0016887">
    <property type="term" value="F:ATP hydrolysis activity"/>
    <property type="evidence" value="ECO:0007669"/>
    <property type="project" value="InterPro"/>
</dbReference>
<evidence type="ECO:0000256" key="6">
    <source>
        <dbReference type="ARBA" id="ARBA00022927"/>
    </source>
</evidence>